<comment type="caution">
    <text evidence="2">The sequence shown here is derived from an EMBL/GenBank/DDBJ whole genome shotgun (WGS) entry which is preliminary data.</text>
</comment>
<name>A0ABW3PER3_9LACO</name>
<dbReference type="SUPFAM" id="SSF46955">
    <property type="entry name" value="Putative DNA-binding domain"/>
    <property type="match status" value="1"/>
</dbReference>
<organism evidence="2 3">
    <name type="scientific">Lentilactobacillus raoultii</name>
    <dbReference type="NCBI Taxonomy" id="1987503"/>
    <lineage>
        <taxon>Bacteria</taxon>
        <taxon>Bacillati</taxon>
        <taxon>Bacillota</taxon>
        <taxon>Bacilli</taxon>
        <taxon>Lactobacillales</taxon>
        <taxon>Lactobacillaceae</taxon>
        <taxon>Lentilactobacillus</taxon>
    </lineage>
</organism>
<keyword evidence="3" id="KW-1185">Reference proteome</keyword>
<sequence>MANKDSDKPLIDSDKLIFGIGQVQQITGVSGRQLRYWEEQQYIAPITQEKGTQRQYTFRTLMMIFHIQRYLTQGFTLQSAVEKAKKFEAQMPVLRTFIKAQLQGVDVAKNRSIIDFGFKDASRSQRVYGVVEGDKTYFKIVDASKPED</sequence>
<dbReference type="SMART" id="SM00422">
    <property type="entry name" value="HTH_MERR"/>
    <property type="match status" value="1"/>
</dbReference>
<evidence type="ECO:0000313" key="3">
    <source>
        <dbReference type="Proteomes" id="UP001597156"/>
    </source>
</evidence>
<dbReference type="EMBL" id="JBHTLH010000012">
    <property type="protein sequence ID" value="MFD1124668.1"/>
    <property type="molecule type" value="Genomic_DNA"/>
</dbReference>
<proteinExistence type="predicted"/>
<evidence type="ECO:0000313" key="2">
    <source>
        <dbReference type="EMBL" id="MFD1124668.1"/>
    </source>
</evidence>
<dbReference type="RefSeq" id="WP_121979586.1">
    <property type="nucleotide sequence ID" value="NZ_JBHTLH010000012.1"/>
</dbReference>
<evidence type="ECO:0000259" key="1">
    <source>
        <dbReference type="SMART" id="SM00422"/>
    </source>
</evidence>
<reference evidence="3" key="1">
    <citation type="journal article" date="2019" name="Int. J. Syst. Evol. Microbiol.">
        <title>The Global Catalogue of Microorganisms (GCM) 10K type strain sequencing project: providing services to taxonomists for standard genome sequencing and annotation.</title>
        <authorList>
            <consortium name="The Broad Institute Genomics Platform"/>
            <consortium name="The Broad Institute Genome Sequencing Center for Infectious Disease"/>
            <person name="Wu L."/>
            <person name="Ma J."/>
        </authorList>
    </citation>
    <scope>NUCLEOTIDE SEQUENCE [LARGE SCALE GENOMIC DNA]</scope>
    <source>
        <strain evidence="3">CCUG 71848</strain>
    </source>
</reference>
<gene>
    <name evidence="2" type="ORF">ACFQ22_04730</name>
</gene>
<accession>A0ABW3PER3</accession>
<dbReference type="Proteomes" id="UP001597156">
    <property type="component" value="Unassembled WGS sequence"/>
</dbReference>
<dbReference type="CDD" id="cd01105">
    <property type="entry name" value="HTH_GlnR-like"/>
    <property type="match status" value="1"/>
</dbReference>
<dbReference type="Pfam" id="PF13411">
    <property type="entry name" value="MerR_1"/>
    <property type="match status" value="1"/>
</dbReference>
<dbReference type="InterPro" id="IPR009061">
    <property type="entry name" value="DNA-bd_dom_put_sf"/>
</dbReference>
<dbReference type="Gene3D" id="1.10.1660.10">
    <property type="match status" value="1"/>
</dbReference>
<dbReference type="InterPro" id="IPR000551">
    <property type="entry name" value="MerR-type_HTH_dom"/>
</dbReference>
<feature type="domain" description="HTH merR-type" evidence="1">
    <location>
        <begin position="18"/>
        <end position="87"/>
    </location>
</feature>
<protein>
    <submittedName>
        <fullName evidence="2">MerR family transcriptional regulator</fullName>
    </submittedName>
</protein>